<dbReference type="Pfam" id="PF05057">
    <property type="entry name" value="DUF676"/>
    <property type="match status" value="1"/>
</dbReference>
<accession>A0A2R5GAE2</accession>
<comment type="caution">
    <text evidence="3">The sequence shown here is derived from an EMBL/GenBank/DDBJ whole genome shotgun (WGS) entry which is preliminary data.</text>
</comment>
<protein>
    <submittedName>
        <fullName evidence="3">Protein FAM135B</fullName>
    </submittedName>
</protein>
<dbReference type="InterPro" id="IPR029058">
    <property type="entry name" value="AB_hydrolase_fold"/>
</dbReference>
<reference evidence="3 4" key="1">
    <citation type="submission" date="2017-12" db="EMBL/GenBank/DDBJ databases">
        <title>Sequencing, de novo assembly and annotation of complete genome of a new Thraustochytrid species, strain FCC1311.</title>
        <authorList>
            <person name="Sedici K."/>
            <person name="Godart F."/>
            <person name="Aiese Cigliano R."/>
            <person name="Sanseverino W."/>
            <person name="Barakat M."/>
            <person name="Ortet P."/>
            <person name="Marechal E."/>
            <person name="Cagnac O."/>
            <person name="Amato A."/>
        </authorList>
    </citation>
    <scope>NUCLEOTIDE SEQUENCE [LARGE SCALE GENOMIC DNA]</scope>
</reference>
<feature type="domain" description="DUF676" evidence="2">
    <location>
        <begin position="17"/>
        <end position="212"/>
    </location>
</feature>
<evidence type="ECO:0000313" key="3">
    <source>
        <dbReference type="EMBL" id="GBG26708.1"/>
    </source>
</evidence>
<dbReference type="AlphaFoldDB" id="A0A2R5GAE2"/>
<dbReference type="OrthoDB" id="273452at2759"/>
<name>A0A2R5GAE2_9STRA</name>
<gene>
    <name evidence="3" type="ORF">FCC1311_029292</name>
</gene>
<dbReference type="InterPro" id="IPR044294">
    <property type="entry name" value="Lipase-like"/>
</dbReference>
<dbReference type="Gene3D" id="3.40.50.1820">
    <property type="entry name" value="alpha/beta hydrolase"/>
    <property type="match status" value="1"/>
</dbReference>
<keyword evidence="4" id="KW-1185">Reference proteome</keyword>
<evidence type="ECO:0000259" key="2">
    <source>
        <dbReference type="Pfam" id="PF05057"/>
    </source>
</evidence>
<dbReference type="InParanoid" id="A0A2R5GAE2"/>
<feature type="compositionally biased region" description="Basic and acidic residues" evidence="1">
    <location>
        <begin position="290"/>
        <end position="307"/>
    </location>
</feature>
<feature type="region of interest" description="Disordered" evidence="1">
    <location>
        <begin position="375"/>
        <end position="395"/>
    </location>
</feature>
<sequence>MAEMPDTETHDEAQLTRHLVVFLHGLWGSSGDFENFVAHLACQPNAKEFLLLPISKNSSTMDGVRKGAERALDEVRETVAACEQKVDRISIVGHSLGGIYARYLAYLLDHEGFLEDMEPIVFATFATPHLGARKPPGGPISAIWNTFVLRFCPTVRELGLHDSGFKDAESGASKPILYAMGSEEDFLRPLRRFKRRALYSNIKWDLQVPYPTTAIRHRNPYKSSIRLWSASSLSNAEEQESEESQPPAKRQKFEAGSAQATKSAEEDAVDSDEKIRKGIDDENVNEVASDDEKAEERAKDEQQAEKMADDDESEEGVADGALLAAVASPSRPPAASAELSKEMANFTAWSLKNVDKRRFWHSARDLEDGLIHAESPAKGSASAETQLARPSSASADSAFARDAKRRLLREMLFGLDVGVGGWERYDVSFLGFLAHEQIIYKRKFLPGKSVVEHFYKHVLHPAHKHQADPDAASFAQATTAVSRV</sequence>
<proteinExistence type="predicted"/>
<organism evidence="3 4">
    <name type="scientific">Hondaea fermentalgiana</name>
    <dbReference type="NCBI Taxonomy" id="2315210"/>
    <lineage>
        <taxon>Eukaryota</taxon>
        <taxon>Sar</taxon>
        <taxon>Stramenopiles</taxon>
        <taxon>Bigyra</taxon>
        <taxon>Labyrinthulomycetes</taxon>
        <taxon>Thraustochytrida</taxon>
        <taxon>Thraustochytriidae</taxon>
        <taxon>Hondaea</taxon>
    </lineage>
</organism>
<evidence type="ECO:0000313" key="4">
    <source>
        <dbReference type="Proteomes" id="UP000241890"/>
    </source>
</evidence>
<dbReference type="Proteomes" id="UP000241890">
    <property type="component" value="Unassembled WGS sequence"/>
</dbReference>
<dbReference type="EMBL" id="BEYU01000022">
    <property type="protein sequence ID" value="GBG26708.1"/>
    <property type="molecule type" value="Genomic_DNA"/>
</dbReference>
<dbReference type="SUPFAM" id="SSF53474">
    <property type="entry name" value="alpha/beta-Hydrolases"/>
    <property type="match status" value="1"/>
</dbReference>
<feature type="compositionally biased region" description="Basic and acidic residues" evidence="1">
    <location>
        <begin position="271"/>
        <end position="280"/>
    </location>
</feature>
<feature type="region of interest" description="Disordered" evidence="1">
    <location>
        <begin position="236"/>
        <end position="316"/>
    </location>
</feature>
<dbReference type="PANTHER" id="PTHR12482">
    <property type="entry name" value="LIPASE ROG1-RELATED-RELATED"/>
    <property type="match status" value="1"/>
</dbReference>
<evidence type="ECO:0000256" key="1">
    <source>
        <dbReference type="SAM" id="MobiDB-lite"/>
    </source>
</evidence>
<dbReference type="PANTHER" id="PTHR12482:SF62">
    <property type="entry name" value="LIPASE ROG1-RELATED"/>
    <property type="match status" value="1"/>
</dbReference>
<dbReference type="InterPro" id="IPR007751">
    <property type="entry name" value="DUF676_lipase-like"/>
</dbReference>